<organism evidence="4 5">
    <name type="scientific">Pseudoxanthomonas winnipegensis</name>
    <dbReference type="NCBI Taxonomy" id="2480810"/>
    <lineage>
        <taxon>Bacteria</taxon>
        <taxon>Pseudomonadati</taxon>
        <taxon>Pseudomonadota</taxon>
        <taxon>Gammaproteobacteria</taxon>
        <taxon>Lysobacterales</taxon>
        <taxon>Lysobacteraceae</taxon>
        <taxon>Pseudoxanthomonas</taxon>
    </lineage>
</organism>
<name>A0A4Q8M4N9_9GAMM</name>
<proteinExistence type="predicted"/>
<dbReference type="InterPro" id="IPR050708">
    <property type="entry name" value="T6SS_VgrG/RHS"/>
</dbReference>
<feature type="chain" id="PRO_5020716157" description="Teneurin-like YD-shell domain-containing protein" evidence="2">
    <location>
        <begin position="37"/>
        <end position="300"/>
    </location>
</feature>
<sequence length="300" mass="33173">MPIMKTSSATCRYIGNRSLWFMFALWCACVGVPAHAQTVEYIHTDALGSPIAVTNANQQVIERSEYAPYGDLLNRPDTDGPGYTGHVLDAATGMNYMQQRYYDPSIGRFLSVDPVTALEKPITNFTRYVYALNSPYKFTDPDGREIRISGSQEYKKMVALDIGAIKAGTGGAALVNRLEKSEHVITIQETVQENKTAPSSWDAQVPGRGSDAKVLFDTNSLLGGTDTEGRRARPPYVGLAHEFGHAEEMINGVWKTNNDAPPGGTPPSEVYSMKVENMVRREHGLPERASYYEKDERNEP</sequence>
<evidence type="ECO:0000256" key="2">
    <source>
        <dbReference type="SAM" id="SignalP"/>
    </source>
</evidence>
<dbReference type="InterPro" id="IPR022385">
    <property type="entry name" value="Rhs_assc_core"/>
</dbReference>
<dbReference type="Proteomes" id="UP000294164">
    <property type="component" value="Unassembled WGS sequence"/>
</dbReference>
<gene>
    <name evidence="4" type="ORF">EA655_11855</name>
</gene>
<dbReference type="InterPro" id="IPR028208">
    <property type="entry name" value="Effector_pro_NleD-like"/>
</dbReference>
<keyword evidence="1" id="KW-0677">Repeat</keyword>
<dbReference type="RefSeq" id="WP_130534774.1">
    <property type="nucleotide sequence ID" value="NZ_SHMG01000006.1"/>
</dbReference>
<evidence type="ECO:0000256" key="1">
    <source>
        <dbReference type="ARBA" id="ARBA00022737"/>
    </source>
</evidence>
<dbReference type="PROSITE" id="PS51257">
    <property type="entry name" value="PROKAR_LIPOPROTEIN"/>
    <property type="match status" value="1"/>
</dbReference>
<feature type="domain" description="Teneurin-like YD-shell" evidence="3">
    <location>
        <begin position="41"/>
        <end position="140"/>
    </location>
</feature>
<dbReference type="InterPro" id="IPR056823">
    <property type="entry name" value="TEN-like_YD-shell"/>
</dbReference>
<feature type="signal peptide" evidence="2">
    <location>
        <begin position="1"/>
        <end position="36"/>
    </location>
</feature>
<dbReference type="OrthoDB" id="9816400at2"/>
<accession>A0A4Q8M4N9</accession>
<protein>
    <recommendedName>
        <fullName evidence="3">Teneurin-like YD-shell domain-containing protein</fullName>
    </recommendedName>
</protein>
<evidence type="ECO:0000259" key="3">
    <source>
        <dbReference type="Pfam" id="PF25023"/>
    </source>
</evidence>
<evidence type="ECO:0000313" key="5">
    <source>
        <dbReference type="Proteomes" id="UP000294164"/>
    </source>
</evidence>
<evidence type="ECO:0000313" key="4">
    <source>
        <dbReference type="EMBL" id="TAA41625.1"/>
    </source>
</evidence>
<reference evidence="4 5" key="1">
    <citation type="submission" date="2019-02" db="EMBL/GenBank/DDBJ databases">
        <title>WGS of Pseudoxanthomonas species novum from clinical isolates.</title>
        <authorList>
            <person name="Bernier A.-M."/>
            <person name="Bernard K."/>
            <person name="Vachon A."/>
        </authorList>
    </citation>
    <scope>NUCLEOTIDE SEQUENCE [LARGE SCALE GENOMIC DNA]</scope>
    <source>
        <strain evidence="4 5">NML130969</strain>
    </source>
</reference>
<dbReference type="PANTHER" id="PTHR32305">
    <property type="match status" value="1"/>
</dbReference>
<dbReference type="PANTHER" id="PTHR32305:SF15">
    <property type="entry name" value="PROTEIN RHSA-RELATED"/>
    <property type="match status" value="1"/>
</dbReference>
<dbReference type="Gene3D" id="2.180.10.10">
    <property type="entry name" value="RHS repeat-associated core"/>
    <property type="match status" value="1"/>
</dbReference>
<comment type="caution">
    <text evidence="4">The sequence shown here is derived from an EMBL/GenBank/DDBJ whole genome shotgun (WGS) entry which is preliminary data.</text>
</comment>
<dbReference type="NCBIfam" id="TIGR03696">
    <property type="entry name" value="Rhs_assc_core"/>
    <property type="match status" value="1"/>
</dbReference>
<dbReference type="Pfam" id="PF14891">
    <property type="entry name" value="Peptidase_M91"/>
    <property type="match status" value="1"/>
</dbReference>
<dbReference type="EMBL" id="SHMG01000006">
    <property type="protein sequence ID" value="TAA41625.1"/>
    <property type="molecule type" value="Genomic_DNA"/>
</dbReference>
<keyword evidence="2" id="KW-0732">Signal</keyword>
<dbReference type="Pfam" id="PF25023">
    <property type="entry name" value="TEN_YD-shell"/>
    <property type="match status" value="1"/>
</dbReference>
<dbReference type="AlphaFoldDB" id="A0A4Q8M4N9"/>